<dbReference type="InterPro" id="IPR010290">
    <property type="entry name" value="TM_effector"/>
</dbReference>
<dbReference type="AlphaFoldDB" id="A0A8J3LKN0"/>
<dbReference type="PANTHER" id="PTHR23513:SF9">
    <property type="entry name" value="ENTEROBACTIN EXPORTER ENTS"/>
    <property type="match status" value="1"/>
</dbReference>
<evidence type="ECO:0000256" key="1">
    <source>
        <dbReference type="ARBA" id="ARBA00004429"/>
    </source>
</evidence>
<feature type="transmembrane region" description="Helical" evidence="7">
    <location>
        <begin position="411"/>
        <end position="432"/>
    </location>
</feature>
<sequence length="438" mass="45334">MDGAGGGEPLPEAVAGEAGVQRGVEKSGERGGWLSRHAIDVRPLRHPAYRRLFIGSAVSFFGYQFTAVAVPVQMFALTHSSAWVGYLGIAGLVPLLIFALWGGAVADAFDRRLVLLASSLLMWVSTLGLLAQGVLGARSPALLLVLVAVQSVAFAVSAPTRSAIVPRLLPDDEVAAGNTLNYTMSNVATVAGPLGAGLVLAHFPIAAAYGIDAALFAVVLWAALRLPRLSPETTKRTTGGLRDVMFGLRYLATTPVLLLSFAIDIAAMVLALPRALFPQVASDRFGGIGAVGWLFSAIAIGSVVAGLTSGWIGRVRRQGVALIAAVVVWGLAVAAAGLAHSLWLAVLLLALGGAADLVSAVYRQTMLQTYAPDELRGRMQGVFTAVVAGGPRLGDLRAGLMAPAFGLTFSWVGGGIAAAVVAIALGVAFPALRRYTVR</sequence>
<comment type="caution">
    <text evidence="9">The sequence shown here is derived from an EMBL/GenBank/DDBJ whole genome shotgun (WGS) entry which is preliminary data.</text>
</comment>
<reference evidence="9" key="1">
    <citation type="submission" date="2021-01" db="EMBL/GenBank/DDBJ databases">
        <title>Whole genome shotgun sequence of Planosporangium flavigriseum NBRC 105377.</title>
        <authorList>
            <person name="Komaki H."/>
            <person name="Tamura T."/>
        </authorList>
    </citation>
    <scope>NUCLEOTIDE SEQUENCE</scope>
    <source>
        <strain evidence="9">NBRC 105377</strain>
    </source>
</reference>
<evidence type="ECO:0000256" key="3">
    <source>
        <dbReference type="ARBA" id="ARBA00022475"/>
    </source>
</evidence>
<evidence type="ECO:0000313" key="10">
    <source>
        <dbReference type="Proteomes" id="UP000653674"/>
    </source>
</evidence>
<comment type="subcellular location">
    <subcellularLocation>
        <location evidence="1">Cell inner membrane</location>
        <topology evidence="1">Multi-pass membrane protein</topology>
    </subcellularLocation>
</comment>
<evidence type="ECO:0000313" key="9">
    <source>
        <dbReference type="EMBL" id="GIG74397.1"/>
    </source>
</evidence>
<proteinExistence type="predicted"/>
<feature type="transmembrane region" description="Helical" evidence="7">
    <location>
        <begin position="206"/>
        <end position="226"/>
    </location>
</feature>
<dbReference type="GO" id="GO:0022857">
    <property type="term" value="F:transmembrane transporter activity"/>
    <property type="evidence" value="ECO:0007669"/>
    <property type="project" value="InterPro"/>
</dbReference>
<keyword evidence="5 7" id="KW-1133">Transmembrane helix</keyword>
<feature type="transmembrane region" description="Helical" evidence="7">
    <location>
        <begin position="179"/>
        <end position="200"/>
    </location>
</feature>
<dbReference type="EMBL" id="BONU01000017">
    <property type="protein sequence ID" value="GIG74397.1"/>
    <property type="molecule type" value="Genomic_DNA"/>
</dbReference>
<evidence type="ECO:0000256" key="6">
    <source>
        <dbReference type="ARBA" id="ARBA00023136"/>
    </source>
</evidence>
<keyword evidence="3" id="KW-1003">Cell membrane</keyword>
<dbReference type="InterPro" id="IPR020846">
    <property type="entry name" value="MFS_dom"/>
</dbReference>
<evidence type="ECO:0000259" key="8">
    <source>
        <dbReference type="PROSITE" id="PS50850"/>
    </source>
</evidence>
<dbReference type="PANTHER" id="PTHR23513">
    <property type="entry name" value="INTEGRAL MEMBRANE EFFLUX PROTEIN-RELATED"/>
    <property type="match status" value="1"/>
</dbReference>
<keyword evidence="2" id="KW-0813">Transport</keyword>
<accession>A0A8J3LKN0</accession>
<feature type="domain" description="Major facilitator superfamily (MFS) profile" evidence="8">
    <location>
        <begin position="250"/>
        <end position="438"/>
    </location>
</feature>
<keyword evidence="4 7" id="KW-0812">Transmembrane</keyword>
<gene>
    <name evidence="9" type="ORF">Pfl04_28010</name>
</gene>
<dbReference type="PROSITE" id="PS50850">
    <property type="entry name" value="MFS"/>
    <property type="match status" value="1"/>
</dbReference>
<feature type="transmembrane region" description="Helical" evidence="7">
    <location>
        <begin position="319"/>
        <end position="336"/>
    </location>
</feature>
<evidence type="ECO:0000256" key="4">
    <source>
        <dbReference type="ARBA" id="ARBA00022692"/>
    </source>
</evidence>
<dbReference type="Gene3D" id="1.20.1250.20">
    <property type="entry name" value="MFS general substrate transporter like domains"/>
    <property type="match status" value="1"/>
</dbReference>
<feature type="transmembrane region" description="Helical" evidence="7">
    <location>
        <begin position="83"/>
        <end position="101"/>
    </location>
</feature>
<evidence type="ECO:0000256" key="5">
    <source>
        <dbReference type="ARBA" id="ARBA00022989"/>
    </source>
</evidence>
<feature type="transmembrane region" description="Helical" evidence="7">
    <location>
        <begin position="247"/>
        <end position="273"/>
    </location>
</feature>
<protein>
    <submittedName>
        <fullName evidence="9">MFS transporter</fullName>
    </submittedName>
</protein>
<dbReference type="CDD" id="cd06173">
    <property type="entry name" value="MFS_MefA_like"/>
    <property type="match status" value="1"/>
</dbReference>
<feature type="transmembrane region" description="Helical" evidence="7">
    <location>
        <begin position="113"/>
        <end position="135"/>
    </location>
</feature>
<organism evidence="9 10">
    <name type="scientific">Planosporangium flavigriseum</name>
    <dbReference type="NCBI Taxonomy" id="373681"/>
    <lineage>
        <taxon>Bacteria</taxon>
        <taxon>Bacillati</taxon>
        <taxon>Actinomycetota</taxon>
        <taxon>Actinomycetes</taxon>
        <taxon>Micromonosporales</taxon>
        <taxon>Micromonosporaceae</taxon>
        <taxon>Planosporangium</taxon>
    </lineage>
</organism>
<keyword evidence="10" id="KW-1185">Reference proteome</keyword>
<evidence type="ECO:0000256" key="2">
    <source>
        <dbReference type="ARBA" id="ARBA00022448"/>
    </source>
</evidence>
<dbReference type="SUPFAM" id="SSF103473">
    <property type="entry name" value="MFS general substrate transporter"/>
    <property type="match status" value="1"/>
</dbReference>
<name>A0A8J3LKN0_9ACTN</name>
<dbReference type="Pfam" id="PF05977">
    <property type="entry name" value="MFS_3"/>
    <property type="match status" value="1"/>
</dbReference>
<feature type="transmembrane region" description="Helical" evidence="7">
    <location>
        <begin position="285"/>
        <end position="307"/>
    </location>
</feature>
<dbReference type="Proteomes" id="UP000653674">
    <property type="component" value="Unassembled WGS sequence"/>
</dbReference>
<dbReference type="GO" id="GO:0005886">
    <property type="term" value="C:plasma membrane"/>
    <property type="evidence" value="ECO:0007669"/>
    <property type="project" value="UniProtKB-SubCell"/>
</dbReference>
<feature type="transmembrane region" description="Helical" evidence="7">
    <location>
        <begin position="141"/>
        <end position="158"/>
    </location>
</feature>
<dbReference type="InterPro" id="IPR036259">
    <property type="entry name" value="MFS_trans_sf"/>
</dbReference>
<evidence type="ECO:0000256" key="7">
    <source>
        <dbReference type="SAM" id="Phobius"/>
    </source>
</evidence>
<feature type="transmembrane region" description="Helical" evidence="7">
    <location>
        <begin position="52"/>
        <end position="77"/>
    </location>
</feature>
<keyword evidence="6 7" id="KW-0472">Membrane</keyword>